<dbReference type="CDD" id="cd00037">
    <property type="entry name" value="CLECT"/>
    <property type="match status" value="1"/>
</dbReference>
<sequence>LCSLSQCQRRQYHFVSSPLNWTSAQRYCRENHTDLATIDNKEELDTLLNETHISVEQAWIGLYKVDPEQWHWSLSKWGFYKHGEAEYRNWSSGSPDPNSACNSTEMNSDGQWEASNWTEKKRFICYSASGGPTQRYVLVEDKLDWRAAQRYCREKHTDLVSVRSRSENEEVRKVMKNESVWIGLFRDAWRWSDQRSSSFRNWSIEQPDSGGNEKCGSLFLDTKRGGWNDASCNTAYPFICYNDTRELILETEKKSWADALDHCQTHYTGLADIQSHQEQRYAAEEARAANSTLVWLGLRQSRIFGFWFWVNGQPLNYQNWGTGGDHQCTTNNYCGALDRDRGGNWTNRDCEEKLSFICY</sequence>
<dbReference type="PANTHER" id="PTHR45784:SF5">
    <property type="entry name" value="C-TYPE LECTIN DOMAIN FAMILY 20 MEMBER A-RELATED"/>
    <property type="match status" value="1"/>
</dbReference>
<dbReference type="SMART" id="SM00034">
    <property type="entry name" value="CLECT"/>
    <property type="match status" value="3"/>
</dbReference>
<dbReference type="InterPro" id="IPR018378">
    <property type="entry name" value="C-type_lectin_CS"/>
</dbReference>
<dbReference type="PROSITE" id="PS50041">
    <property type="entry name" value="C_TYPE_LECTIN_2"/>
    <property type="match status" value="3"/>
</dbReference>
<name>A0A8J7NRL3_ATRSP</name>
<evidence type="ECO:0000259" key="2">
    <source>
        <dbReference type="PROSITE" id="PS50041"/>
    </source>
</evidence>
<gene>
    <name evidence="3" type="primary">Pla2r1</name>
    <name evidence="3" type="ORF">GTO95_0004613</name>
</gene>
<dbReference type="Proteomes" id="UP000736164">
    <property type="component" value="Unassembled WGS sequence"/>
</dbReference>
<dbReference type="InterPro" id="IPR016187">
    <property type="entry name" value="CTDL_fold"/>
</dbReference>
<reference evidence="3" key="1">
    <citation type="journal article" date="2021" name="Cell">
        <title>Tracing the genetic footprints of vertebrate landing in non-teleost ray-finned fishes.</title>
        <authorList>
            <person name="Bi X."/>
            <person name="Wang K."/>
            <person name="Yang L."/>
            <person name="Pan H."/>
            <person name="Jiang H."/>
            <person name="Wei Q."/>
            <person name="Fang M."/>
            <person name="Yu H."/>
            <person name="Zhu C."/>
            <person name="Cai Y."/>
            <person name="He Y."/>
            <person name="Gan X."/>
            <person name="Zeng H."/>
            <person name="Yu D."/>
            <person name="Zhu Y."/>
            <person name="Jiang H."/>
            <person name="Qiu Q."/>
            <person name="Yang H."/>
            <person name="Zhang Y.E."/>
            <person name="Wang W."/>
            <person name="Zhu M."/>
            <person name="He S."/>
            <person name="Zhang G."/>
        </authorList>
    </citation>
    <scope>NUCLEOTIDE SEQUENCE</scope>
    <source>
        <strain evidence="3">Allg_001</strain>
    </source>
</reference>
<keyword evidence="1" id="KW-1015">Disulfide bond</keyword>
<evidence type="ECO:0000313" key="4">
    <source>
        <dbReference type="Proteomes" id="UP000736164"/>
    </source>
</evidence>
<feature type="non-terminal residue" evidence="3">
    <location>
        <position position="1"/>
    </location>
</feature>
<keyword evidence="4" id="KW-1185">Reference proteome</keyword>
<organism evidence="3 4">
    <name type="scientific">Atractosteus spatula</name>
    <name type="common">Alligator gar</name>
    <name type="synonym">Lepisosteus spatula</name>
    <dbReference type="NCBI Taxonomy" id="7917"/>
    <lineage>
        <taxon>Eukaryota</taxon>
        <taxon>Metazoa</taxon>
        <taxon>Chordata</taxon>
        <taxon>Craniata</taxon>
        <taxon>Vertebrata</taxon>
        <taxon>Euteleostomi</taxon>
        <taxon>Actinopterygii</taxon>
        <taxon>Neopterygii</taxon>
        <taxon>Holostei</taxon>
        <taxon>Semionotiformes</taxon>
        <taxon>Lepisosteidae</taxon>
        <taxon>Atractosteus</taxon>
    </lineage>
</organism>
<feature type="domain" description="C-type lectin" evidence="2">
    <location>
        <begin position="236"/>
        <end position="359"/>
    </location>
</feature>
<dbReference type="Gene3D" id="3.10.100.10">
    <property type="entry name" value="Mannose-Binding Protein A, subunit A"/>
    <property type="match status" value="3"/>
</dbReference>
<feature type="non-terminal residue" evidence="3">
    <location>
        <position position="359"/>
    </location>
</feature>
<evidence type="ECO:0000256" key="1">
    <source>
        <dbReference type="ARBA" id="ARBA00023157"/>
    </source>
</evidence>
<dbReference type="EMBL" id="JAAWVO010032758">
    <property type="protein sequence ID" value="MBN3316965.1"/>
    <property type="molecule type" value="Genomic_DNA"/>
</dbReference>
<dbReference type="PANTHER" id="PTHR45784">
    <property type="entry name" value="C-TYPE LECTIN DOMAIN FAMILY 20 MEMBER A-RELATED"/>
    <property type="match status" value="1"/>
</dbReference>
<dbReference type="AlphaFoldDB" id="A0A8J7NRL3"/>
<proteinExistence type="predicted"/>
<dbReference type="InterPro" id="IPR001304">
    <property type="entry name" value="C-type_lectin-like"/>
</dbReference>
<feature type="domain" description="C-type lectin" evidence="2">
    <location>
        <begin position="136"/>
        <end position="241"/>
    </location>
</feature>
<dbReference type="SUPFAM" id="SSF56436">
    <property type="entry name" value="C-type lectin-like"/>
    <property type="match status" value="3"/>
</dbReference>
<accession>A0A8J7NRL3</accession>
<feature type="domain" description="C-type lectin" evidence="2">
    <location>
        <begin position="7"/>
        <end position="126"/>
    </location>
</feature>
<dbReference type="Pfam" id="PF00059">
    <property type="entry name" value="Lectin_C"/>
    <property type="match status" value="3"/>
</dbReference>
<protein>
    <submittedName>
        <fullName evidence="3">PLA2R phospholipase</fullName>
    </submittedName>
</protein>
<comment type="caution">
    <text evidence="3">The sequence shown here is derived from an EMBL/GenBank/DDBJ whole genome shotgun (WGS) entry which is preliminary data.</text>
</comment>
<dbReference type="PROSITE" id="PS00615">
    <property type="entry name" value="C_TYPE_LECTIN_1"/>
    <property type="match status" value="1"/>
</dbReference>
<evidence type="ECO:0000313" key="3">
    <source>
        <dbReference type="EMBL" id="MBN3316965.1"/>
    </source>
</evidence>
<dbReference type="InterPro" id="IPR016186">
    <property type="entry name" value="C-type_lectin-like/link_sf"/>
</dbReference>